<dbReference type="InterPro" id="IPR000683">
    <property type="entry name" value="Gfo/Idh/MocA-like_OxRdtase_N"/>
</dbReference>
<dbReference type="InterPro" id="IPR055170">
    <property type="entry name" value="GFO_IDH_MocA-like_dom"/>
</dbReference>
<protein>
    <submittedName>
        <fullName evidence="3">Putative dehydrogenase</fullName>
    </submittedName>
</protein>
<dbReference type="SUPFAM" id="SSF55347">
    <property type="entry name" value="Glyceraldehyde-3-phosphate dehydrogenase-like, C-terminal domain"/>
    <property type="match status" value="1"/>
</dbReference>
<sequence>MIRLGIIGTNWITDRFLDAALQTKQYTVGAVYSRTTEKAKAFAEKYDCDVTYTDMEGFSQSKAFDAVYIASPTALHAEQAIMCLQGKKHVLVEKPMASNQREVQAMIEAAKTNNVTLMEAMKTTHVPNFEQLKEMFDAIAPIRRIVGNFCQYSSRYDRYKEGEILNAFKPDLSNGSLMDIGVYTIYPIVQLFGAPKRVEAAAHMLASGVDGAGTVLLDYGDFQADLMFSKITNSGLASEVQGENGSIVIKKWSDMLGLTLIDKEGNESDISVDQRTNSMYYEADHFAALIKAGEIESNVNRFEVSLQTMDVLDTARAKIGLVFPSDKK</sequence>
<dbReference type="GO" id="GO:0000166">
    <property type="term" value="F:nucleotide binding"/>
    <property type="evidence" value="ECO:0007669"/>
    <property type="project" value="InterPro"/>
</dbReference>
<feature type="domain" description="Gfo/Idh/MocA-like oxidoreductase N-terminal" evidence="1">
    <location>
        <begin position="2"/>
        <end position="119"/>
    </location>
</feature>
<gene>
    <name evidence="3" type="ORF">DES38_10670</name>
</gene>
<comment type="caution">
    <text evidence="3">The sequence shown here is derived from an EMBL/GenBank/DDBJ whole genome shotgun (WGS) entry which is preliminary data.</text>
</comment>
<dbReference type="Pfam" id="PF22725">
    <property type="entry name" value="GFO_IDH_MocA_C3"/>
    <property type="match status" value="1"/>
</dbReference>
<reference evidence="3 4" key="1">
    <citation type="submission" date="2018-05" db="EMBL/GenBank/DDBJ databases">
        <title>Genomic Encyclopedia of Type Strains, Phase IV (KMG-IV): sequencing the most valuable type-strain genomes for metagenomic binning, comparative biology and taxonomic classification.</title>
        <authorList>
            <person name="Goeker M."/>
        </authorList>
    </citation>
    <scope>NUCLEOTIDE SEQUENCE [LARGE SCALE GENOMIC DNA]</scope>
    <source>
        <strain evidence="3 4">DSM 22440</strain>
    </source>
</reference>
<name>A0A2V3WBX2_9BACI</name>
<dbReference type="RefSeq" id="WP_110251372.1">
    <property type="nucleotide sequence ID" value="NZ_QJJR01000006.1"/>
</dbReference>
<feature type="domain" description="GFO/IDH/MocA-like oxidoreductase" evidence="2">
    <location>
        <begin position="147"/>
        <end position="248"/>
    </location>
</feature>
<keyword evidence="4" id="KW-1185">Reference proteome</keyword>
<dbReference type="Pfam" id="PF01408">
    <property type="entry name" value="GFO_IDH_MocA"/>
    <property type="match status" value="1"/>
</dbReference>
<dbReference type="EMBL" id="QJJR01000006">
    <property type="protein sequence ID" value="PXW91036.1"/>
    <property type="molecule type" value="Genomic_DNA"/>
</dbReference>
<dbReference type="PANTHER" id="PTHR43054:SF1">
    <property type="entry name" value="SCYLLO-INOSITOL 2-DEHYDROGENASE (NADP(+)) IOLU"/>
    <property type="match status" value="1"/>
</dbReference>
<dbReference type="Gene3D" id="3.30.360.10">
    <property type="entry name" value="Dihydrodipicolinate Reductase, domain 2"/>
    <property type="match status" value="1"/>
</dbReference>
<dbReference type="PANTHER" id="PTHR43054">
    <property type="match status" value="1"/>
</dbReference>
<proteinExistence type="predicted"/>
<dbReference type="AlphaFoldDB" id="A0A2V3WBX2"/>
<dbReference type="Gene3D" id="3.40.50.720">
    <property type="entry name" value="NAD(P)-binding Rossmann-like Domain"/>
    <property type="match status" value="1"/>
</dbReference>
<dbReference type="OrthoDB" id="9815825at2"/>
<evidence type="ECO:0000259" key="1">
    <source>
        <dbReference type="Pfam" id="PF01408"/>
    </source>
</evidence>
<dbReference type="Proteomes" id="UP000247922">
    <property type="component" value="Unassembled WGS sequence"/>
</dbReference>
<organism evidence="3 4">
    <name type="scientific">Streptohalobacillus salinus</name>
    <dbReference type="NCBI Taxonomy" id="621096"/>
    <lineage>
        <taxon>Bacteria</taxon>
        <taxon>Bacillati</taxon>
        <taxon>Bacillota</taxon>
        <taxon>Bacilli</taxon>
        <taxon>Bacillales</taxon>
        <taxon>Bacillaceae</taxon>
        <taxon>Streptohalobacillus</taxon>
    </lineage>
</organism>
<evidence type="ECO:0000313" key="3">
    <source>
        <dbReference type="EMBL" id="PXW91036.1"/>
    </source>
</evidence>
<evidence type="ECO:0000313" key="4">
    <source>
        <dbReference type="Proteomes" id="UP000247922"/>
    </source>
</evidence>
<dbReference type="InterPro" id="IPR036291">
    <property type="entry name" value="NAD(P)-bd_dom_sf"/>
</dbReference>
<accession>A0A2V3WBX2</accession>
<evidence type="ECO:0000259" key="2">
    <source>
        <dbReference type="Pfam" id="PF22725"/>
    </source>
</evidence>
<dbReference type="SUPFAM" id="SSF51735">
    <property type="entry name" value="NAD(P)-binding Rossmann-fold domains"/>
    <property type="match status" value="1"/>
</dbReference>